<dbReference type="EMBL" id="SORO01000001">
    <property type="protein sequence ID" value="TDY72848.1"/>
    <property type="molecule type" value="Genomic_DNA"/>
</dbReference>
<reference evidence="3 4" key="1">
    <citation type="submission" date="2019-03" db="EMBL/GenBank/DDBJ databases">
        <title>Genomic Encyclopedia of Archaeal and Bacterial Type Strains, Phase II (KMG-II): from individual species to whole genera.</title>
        <authorList>
            <person name="Goeker M."/>
        </authorList>
    </citation>
    <scope>NUCLEOTIDE SEQUENCE [LARGE SCALE GENOMIC DNA]</scope>
    <source>
        <strain evidence="3 4">DSM 21537</strain>
    </source>
</reference>
<dbReference type="OrthoDB" id="9767990at2"/>
<sequence length="452" mass="51495">MPLLKLMKILLNFKTKWVCQKTDLHLKQNQTIHLNPLGRKNSLFFHSFILIFVFSINPAFSKTITVCTNCTIKKVKDAITFSQNGDTIKIQSGIYKEGFLPITKSISIIGENGVVIDGLKEKHVLGVYANGVRIQNLKVIGSGISDLSEFAGVHAEKVKDCYFENLRLEDNVYGFYLAETTNCTLKNNTSIGNAENEVLGGNGIHLWSASQNKIIGNKLKKHRDGIYLEFSEQLQIEGNESEENIRYGMHFMFSSHNQFNKNIFKNNSAGVAVMYSKDITMEENEFLDNWGESSNGILLKDIADSYLSKNRFEGNTIAVFADGITNINFQNNDFINNGWGIKILGNTDYNKIIDNNFINNVFDISTNTKSTTNVFSKNYWDHYEGYDLDKDQIGDIPHKTIHFFGYWIAVYPFLMVLYESPVVLFLQGIEKAFPIVTPIEFEDQHPRMKERI</sequence>
<feature type="domain" description="Periplasmic copper-binding protein NosD beta helix" evidence="2">
    <location>
        <begin position="201"/>
        <end position="385"/>
    </location>
</feature>
<evidence type="ECO:0000313" key="3">
    <source>
        <dbReference type="EMBL" id="TDY72848.1"/>
    </source>
</evidence>
<dbReference type="AlphaFoldDB" id="A0A4R8MX94"/>
<dbReference type="InterPro" id="IPR012334">
    <property type="entry name" value="Pectin_lyas_fold"/>
</dbReference>
<gene>
    <name evidence="3" type="ORF">CLV96_1862</name>
</gene>
<evidence type="ECO:0000256" key="1">
    <source>
        <dbReference type="SAM" id="Phobius"/>
    </source>
</evidence>
<dbReference type="Proteomes" id="UP000294684">
    <property type="component" value="Unassembled WGS sequence"/>
</dbReference>
<dbReference type="InterPro" id="IPR011050">
    <property type="entry name" value="Pectin_lyase_fold/virulence"/>
</dbReference>
<dbReference type="NCBIfam" id="TIGR03804">
    <property type="entry name" value="para_beta_helix"/>
    <property type="match status" value="2"/>
</dbReference>
<feature type="transmembrane region" description="Helical" evidence="1">
    <location>
        <begin position="404"/>
        <end position="426"/>
    </location>
</feature>
<dbReference type="InterPro" id="IPR026464">
    <property type="entry name" value="NosD_copper_fam"/>
</dbReference>
<proteinExistence type="predicted"/>
<name>A0A4R8MX94_LEPME</name>
<protein>
    <submittedName>
        <fullName evidence="3">Nitrous oxidase accessory protein</fullName>
    </submittedName>
</protein>
<keyword evidence="1" id="KW-1133">Transmembrane helix</keyword>
<keyword evidence="1" id="KW-0472">Membrane</keyword>
<accession>A0A4R8MX94</accession>
<evidence type="ECO:0000259" key="2">
    <source>
        <dbReference type="Pfam" id="PF05048"/>
    </source>
</evidence>
<dbReference type="InterPro" id="IPR022441">
    <property type="entry name" value="Para_beta_helix_rpt-2"/>
</dbReference>
<dbReference type="InterPro" id="IPR006626">
    <property type="entry name" value="PbH1"/>
</dbReference>
<dbReference type="InterPro" id="IPR007742">
    <property type="entry name" value="NosD_dom"/>
</dbReference>
<comment type="caution">
    <text evidence="3">The sequence shown here is derived from an EMBL/GenBank/DDBJ whole genome shotgun (WGS) entry which is preliminary data.</text>
</comment>
<dbReference type="NCBIfam" id="TIGR04247">
    <property type="entry name" value="NosD_copper_fam"/>
    <property type="match status" value="1"/>
</dbReference>
<keyword evidence="1" id="KW-0812">Transmembrane</keyword>
<evidence type="ECO:0000313" key="4">
    <source>
        <dbReference type="Proteomes" id="UP000294684"/>
    </source>
</evidence>
<dbReference type="Pfam" id="PF05048">
    <property type="entry name" value="NosD"/>
    <property type="match status" value="1"/>
</dbReference>
<dbReference type="SUPFAM" id="SSF51126">
    <property type="entry name" value="Pectin lyase-like"/>
    <property type="match status" value="1"/>
</dbReference>
<organism evidence="3 4">
    <name type="scientific">Leptospira meyeri</name>
    <dbReference type="NCBI Taxonomy" id="29508"/>
    <lineage>
        <taxon>Bacteria</taxon>
        <taxon>Pseudomonadati</taxon>
        <taxon>Spirochaetota</taxon>
        <taxon>Spirochaetia</taxon>
        <taxon>Leptospirales</taxon>
        <taxon>Leptospiraceae</taxon>
        <taxon>Leptospira</taxon>
    </lineage>
</organism>
<keyword evidence="4" id="KW-1185">Reference proteome</keyword>
<dbReference type="SMART" id="SM00710">
    <property type="entry name" value="PbH1"/>
    <property type="match status" value="9"/>
</dbReference>
<dbReference type="Gene3D" id="2.160.20.10">
    <property type="entry name" value="Single-stranded right-handed beta-helix, Pectin lyase-like"/>
    <property type="match status" value="1"/>
</dbReference>